<evidence type="ECO:0000256" key="1">
    <source>
        <dbReference type="ARBA" id="ARBA00022574"/>
    </source>
</evidence>
<dbReference type="PROSITE" id="PS50082">
    <property type="entry name" value="WD_REPEATS_2"/>
    <property type="match status" value="1"/>
</dbReference>
<dbReference type="EMBL" id="KZ992301">
    <property type="protein sequence ID" value="RKP22290.1"/>
    <property type="molecule type" value="Genomic_DNA"/>
</dbReference>
<keyword evidence="5" id="KW-1185">Reference proteome</keyword>
<dbReference type="InterPro" id="IPR051959">
    <property type="entry name" value="PAK1-Kinase_Regulator"/>
</dbReference>
<dbReference type="Pfam" id="PF00400">
    <property type="entry name" value="WD40"/>
    <property type="match status" value="1"/>
</dbReference>
<organism evidence="4 5">
    <name type="scientific">Syncephalis pseudoplumigaleata</name>
    <dbReference type="NCBI Taxonomy" id="1712513"/>
    <lineage>
        <taxon>Eukaryota</taxon>
        <taxon>Fungi</taxon>
        <taxon>Fungi incertae sedis</taxon>
        <taxon>Zoopagomycota</taxon>
        <taxon>Zoopagomycotina</taxon>
        <taxon>Zoopagomycetes</taxon>
        <taxon>Zoopagales</taxon>
        <taxon>Piptocephalidaceae</taxon>
        <taxon>Syncephalis</taxon>
    </lineage>
</organism>
<evidence type="ECO:0000256" key="3">
    <source>
        <dbReference type="PROSITE-ProRule" id="PRU00221"/>
    </source>
</evidence>
<keyword evidence="2" id="KW-0677">Repeat</keyword>
<dbReference type="SUPFAM" id="SSF50978">
    <property type="entry name" value="WD40 repeat-like"/>
    <property type="match status" value="1"/>
</dbReference>
<dbReference type="InterPro" id="IPR001680">
    <property type="entry name" value="WD40_rpt"/>
</dbReference>
<dbReference type="InterPro" id="IPR036322">
    <property type="entry name" value="WD40_repeat_dom_sf"/>
</dbReference>
<dbReference type="Gene3D" id="2.130.10.10">
    <property type="entry name" value="YVTN repeat-like/Quinoprotein amine dehydrogenase"/>
    <property type="match status" value="2"/>
</dbReference>
<name>A0A4P9YTW8_9FUNG</name>
<dbReference type="Proteomes" id="UP000278143">
    <property type="component" value="Unassembled WGS sequence"/>
</dbReference>
<evidence type="ECO:0000256" key="2">
    <source>
        <dbReference type="ARBA" id="ARBA00022737"/>
    </source>
</evidence>
<dbReference type="PROSITE" id="PS50294">
    <property type="entry name" value="WD_REPEATS_REGION"/>
    <property type="match status" value="1"/>
</dbReference>
<protein>
    <submittedName>
        <fullName evidence="4">WD40-repeat-containing domain protein</fullName>
    </submittedName>
</protein>
<gene>
    <name evidence="4" type="ORF">SYNPS1DRAFT_32132</name>
</gene>
<dbReference type="AlphaFoldDB" id="A0A4P9YTW8"/>
<proteinExistence type="predicted"/>
<dbReference type="OrthoDB" id="308449at2759"/>
<dbReference type="PANTHER" id="PTHR44675">
    <property type="entry name" value="PAK1 INTERACTING PROTEIN 1"/>
    <property type="match status" value="1"/>
</dbReference>
<dbReference type="PROSITE" id="PS00678">
    <property type="entry name" value="WD_REPEATS_1"/>
    <property type="match status" value="1"/>
</dbReference>
<keyword evidence="1 3" id="KW-0853">WD repeat</keyword>
<evidence type="ECO:0000313" key="4">
    <source>
        <dbReference type="EMBL" id="RKP22290.1"/>
    </source>
</evidence>
<dbReference type="InterPro" id="IPR019775">
    <property type="entry name" value="WD40_repeat_CS"/>
</dbReference>
<dbReference type="PANTHER" id="PTHR44675:SF1">
    <property type="entry name" value="P21-ACTIVATED PROTEIN KINASE-INTERACTING PROTEIN 1"/>
    <property type="match status" value="1"/>
</dbReference>
<feature type="repeat" description="WD" evidence="3">
    <location>
        <begin position="24"/>
        <end position="65"/>
    </location>
</feature>
<accession>A0A4P9YTW8</accession>
<evidence type="ECO:0000313" key="5">
    <source>
        <dbReference type="Proteomes" id="UP000278143"/>
    </source>
</evidence>
<dbReference type="InterPro" id="IPR015943">
    <property type="entry name" value="WD40/YVTN_repeat-like_dom_sf"/>
</dbReference>
<reference evidence="5" key="1">
    <citation type="journal article" date="2018" name="Nat. Microbiol.">
        <title>Leveraging single-cell genomics to expand the fungal tree of life.</title>
        <authorList>
            <person name="Ahrendt S.R."/>
            <person name="Quandt C.A."/>
            <person name="Ciobanu D."/>
            <person name="Clum A."/>
            <person name="Salamov A."/>
            <person name="Andreopoulos B."/>
            <person name="Cheng J.F."/>
            <person name="Woyke T."/>
            <person name="Pelin A."/>
            <person name="Henrissat B."/>
            <person name="Reynolds N.K."/>
            <person name="Benny G.L."/>
            <person name="Smith M.E."/>
            <person name="James T.Y."/>
            <person name="Grigoriev I.V."/>
        </authorList>
    </citation>
    <scope>NUCLEOTIDE SEQUENCE [LARGE SCALE GENOMIC DNA]</scope>
    <source>
        <strain evidence="5">Benny S71-1</strain>
    </source>
</reference>
<sequence length="229" mass="25185">MISTGEDGKLCLWRTKDWECLRVLKGHTGAIHCADVHPTGRVALSVGADRTLRSWDLTIGGKLTATKLKQVYMVTHGMQHSWPHCTLESQWEANAQVTRTFTTRTTLHCLHYAVTDKAHEELLVVGGDDKRLRIYHADQEAPLCEMEAHNARIKDLAVLPATSTGRPTVIVTIASSGQIRVWSLEQLLAEKPTTMSSRALLGEYDTGSRLTCVLAVHGFATPSTTPSST</sequence>
<dbReference type="SMART" id="SM00320">
    <property type="entry name" value="WD40"/>
    <property type="match status" value="3"/>
</dbReference>